<organism evidence="1 2">
    <name type="scientific">Candidula unifasciata</name>
    <dbReference type="NCBI Taxonomy" id="100452"/>
    <lineage>
        <taxon>Eukaryota</taxon>
        <taxon>Metazoa</taxon>
        <taxon>Spiralia</taxon>
        <taxon>Lophotrochozoa</taxon>
        <taxon>Mollusca</taxon>
        <taxon>Gastropoda</taxon>
        <taxon>Heterobranchia</taxon>
        <taxon>Euthyneura</taxon>
        <taxon>Panpulmonata</taxon>
        <taxon>Eupulmonata</taxon>
        <taxon>Stylommatophora</taxon>
        <taxon>Helicina</taxon>
        <taxon>Helicoidea</taxon>
        <taxon>Geomitridae</taxon>
        <taxon>Candidula</taxon>
    </lineage>
</organism>
<name>A0A8S3ZJ75_9EUPU</name>
<comment type="caution">
    <text evidence="1">The sequence shown here is derived from an EMBL/GenBank/DDBJ whole genome shotgun (WGS) entry which is preliminary data.</text>
</comment>
<reference evidence="1" key="1">
    <citation type="submission" date="2021-04" db="EMBL/GenBank/DDBJ databases">
        <authorList>
            <consortium name="Molecular Ecology Group"/>
        </authorList>
    </citation>
    <scope>NUCLEOTIDE SEQUENCE</scope>
</reference>
<accession>A0A8S3ZJ75</accession>
<gene>
    <name evidence="1" type="ORF">CUNI_LOCUS12479</name>
</gene>
<dbReference type="AlphaFoldDB" id="A0A8S3ZJ75"/>
<proteinExistence type="predicted"/>
<keyword evidence="2" id="KW-1185">Reference proteome</keyword>
<evidence type="ECO:0000313" key="1">
    <source>
        <dbReference type="EMBL" id="CAG5126921.1"/>
    </source>
</evidence>
<feature type="non-terminal residue" evidence="1">
    <location>
        <position position="131"/>
    </location>
</feature>
<dbReference type="EMBL" id="CAJHNH020002498">
    <property type="protein sequence ID" value="CAG5126921.1"/>
    <property type="molecule type" value="Genomic_DNA"/>
</dbReference>
<sequence>VLYFFTYPCKRSNNTNKKQTTRQPKAAKTATNSKYAQEHSGLIFPSTNLRCGQWPTSLPRLSINLRCGHFFLWLVSPPPLSLFLKIVLHRNALPTFRQPFLCRLHSFSQFSIDYMAIFIVPQPWLHGKRLS</sequence>
<evidence type="ECO:0000313" key="2">
    <source>
        <dbReference type="Proteomes" id="UP000678393"/>
    </source>
</evidence>
<feature type="non-terminal residue" evidence="1">
    <location>
        <position position="1"/>
    </location>
</feature>
<protein>
    <submittedName>
        <fullName evidence="1">Uncharacterized protein</fullName>
    </submittedName>
</protein>
<dbReference type="Proteomes" id="UP000678393">
    <property type="component" value="Unassembled WGS sequence"/>
</dbReference>